<proteinExistence type="predicted"/>
<evidence type="ECO:0000313" key="2">
    <source>
        <dbReference type="Proteomes" id="UP000265520"/>
    </source>
</evidence>
<feature type="non-terminal residue" evidence="1">
    <location>
        <position position="81"/>
    </location>
</feature>
<dbReference type="AlphaFoldDB" id="A0A392RCV3"/>
<sequence length="81" mass="9068">MLARRAYALRNAQVTVIHSDLKFSSCAPRHISMHDAHSPETTHVVVLTTAQRASTPARRASCRTPILQQKIFHSDSSQLNF</sequence>
<name>A0A392RCV3_9FABA</name>
<reference evidence="1 2" key="1">
    <citation type="journal article" date="2018" name="Front. Plant Sci.">
        <title>Red Clover (Trifolium pratense) and Zigzag Clover (T. medium) - A Picture of Genomic Similarities and Differences.</title>
        <authorList>
            <person name="Dluhosova J."/>
            <person name="Istvanek J."/>
            <person name="Nedelnik J."/>
            <person name="Repkova J."/>
        </authorList>
    </citation>
    <scope>NUCLEOTIDE SEQUENCE [LARGE SCALE GENOMIC DNA]</scope>
    <source>
        <strain evidence="2">cv. 10/8</strain>
        <tissue evidence="1">Leaf</tissue>
    </source>
</reference>
<dbReference type="EMBL" id="LXQA010205811">
    <property type="protein sequence ID" value="MCI33610.1"/>
    <property type="molecule type" value="Genomic_DNA"/>
</dbReference>
<evidence type="ECO:0000313" key="1">
    <source>
        <dbReference type="EMBL" id="MCI33610.1"/>
    </source>
</evidence>
<protein>
    <submittedName>
        <fullName evidence="1">Uncharacterized protein</fullName>
    </submittedName>
</protein>
<dbReference type="Proteomes" id="UP000265520">
    <property type="component" value="Unassembled WGS sequence"/>
</dbReference>
<keyword evidence="2" id="KW-1185">Reference proteome</keyword>
<organism evidence="1 2">
    <name type="scientific">Trifolium medium</name>
    <dbReference type="NCBI Taxonomy" id="97028"/>
    <lineage>
        <taxon>Eukaryota</taxon>
        <taxon>Viridiplantae</taxon>
        <taxon>Streptophyta</taxon>
        <taxon>Embryophyta</taxon>
        <taxon>Tracheophyta</taxon>
        <taxon>Spermatophyta</taxon>
        <taxon>Magnoliopsida</taxon>
        <taxon>eudicotyledons</taxon>
        <taxon>Gunneridae</taxon>
        <taxon>Pentapetalae</taxon>
        <taxon>rosids</taxon>
        <taxon>fabids</taxon>
        <taxon>Fabales</taxon>
        <taxon>Fabaceae</taxon>
        <taxon>Papilionoideae</taxon>
        <taxon>50 kb inversion clade</taxon>
        <taxon>NPAAA clade</taxon>
        <taxon>Hologalegina</taxon>
        <taxon>IRL clade</taxon>
        <taxon>Trifolieae</taxon>
        <taxon>Trifolium</taxon>
    </lineage>
</organism>
<comment type="caution">
    <text evidence="1">The sequence shown here is derived from an EMBL/GenBank/DDBJ whole genome shotgun (WGS) entry which is preliminary data.</text>
</comment>
<accession>A0A392RCV3</accession>